<feature type="compositionally biased region" description="Low complexity" evidence="1">
    <location>
        <begin position="163"/>
        <end position="188"/>
    </location>
</feature>
<protein>
    <submittedName>
        <fullName evidence="3">Beta-propeller domain-containing protein</fullName>
    </submittedName>
</protein>
<dbReference type="InterPro" id="IPR019198">
    <property type="entry name" value="Beta_propeller_containing"/>
</dbReference>
<name>A0A9D2IK46_9FIRM</name>
<keyword evidence="2" id="KW-1133">Transmembrane helix</keyword>
<feature type="region of interest" description="Disordered" evidence="1">
    <location>
        <begin position="1"/>
        <end position="34"/>
    </location>
</feature>
<keyword evidence="2" id="KW-0472">Membrane</keyword>
<reference evidence="3" key="2">
    <citation type="submission" date="2021-04" db="EMBL/GenBank/DDBJ databases">
        <authorList>
            <person name="Gilroy R."/>
        </authorList>
    </citation>
    <scope>NUCLEOTIDE SEQUENCE</scope>
    <source>
        <strain evidence="3">ChiGjej1B1-13045</strain>
    </source>
</reference>
<accession>A0A9D2IK46</accession>
<dbReference type="AlphaFoldDB" id="A0A9D2IK46"/>
<feature type="region of interest" description="Disordered" evidence="1">
    <location>
        <begin position="88"/>
        <end position="114"/>
    </location>
</feature>
<dbReference type="Pfam" id="PF09826">
    <property type="entry name" value="Beta_propel"/>
    <property type="match status" value="1"/>
</dbReference>
<keyword evidence="2" id="KW-0812">Transmembrane</keyword>
<dbReference type="EMBL" id="DXCD01000121">
    <property type="protein sequence ID" value="HIZ13187.1"/>
    <property type="molecule type" value="Genomic_DNA"/>
</dbReference>
<sequence length="705" mass="75959">MEKNENRTMDEQREAAMEEKLRDLTGDTEIPPSLEPEAVERLLLEKKKEKAKKYRRRYAGIAAAACLCIAVGAGAVVAQHVNMGGGSPTAGMSGSAQADADSEEAGSSESETVNLSDKIASAKDYDQIYEYIQAEQKQQEKQARMYTDGMTTDNMMEMAEADSASANGAAGGSAMDAGSSGGSAAYSGSDGGGTGNGYSDTNVREDGVGEADIVKTDGENLYILNGTKVEIVSIASDEMQELAAVAVDADSNIRELYVDGDRLAVLYTRSDYTKEDGFEVQLRDYTCTDVYDISDKSAPVKLNTISQSGYYNTMRVKDGYAYVLSSFYADTAAPRSDVGAYVPEVEGSTIEADRIYMPESEQGSQYTVITAFSLAEPQEQTDSRAVFGSAGLCYVSGSSIYVTETCYDEAGSDVTQTAVRKVSYHDGQLEGAAQAKVDGTLNDSFSIDEYNGYLRLVTTVTPIGDGVALYGSSAAGAEEETVATNSLYVLNEALELTGEITDLAVDEQVYSARFMGDIGYFVTFRQVDPLFSVDLSDPAEPKIIGELKIPGFSDYLHPYGEGQLLGIGMDVDEEGVTTEGVKLSMFDISDPANVTEASQLVLENMYGTDVAYNYKSVFVDVEKNLFGFRAYGPQSDVYYIFSYDAAEGFKEVFSRELTGYGESRGLYAGAKFYLIVGNTIESYTLAGFEKIDDIVLGNVEPVAIE</sequence>
<gene>
    <name evidence="3" type="ORF">H9817_04615</name>
</gene>
<evidence type="ECO:0000313" key="3">
    <source>
        <dbReference type="EMBL" id="HIZ13187.1"/>
    </source>
</evidence>
<reference evidence="3" key="1">
    <citation type="journal article" date="2021" name="PeerJ">
        <title>Extensive microbial diversity within the chicken gut microbiome revealed by metagenomics and culture.</title>
        <authorList>
            <person name="Gilroy R."/>
            <person name="Ravi A."/>
            <person name="Getino M."/>
            <person name="Pursley I."/>
            <person name="Horton D.L."/>
            <person name="Alikhan N.F."/>
            <person name="Baker D."/>
            <person name="Gharbi K."/>
            <person name="Hall N."/>
            <person name="Watson M."/>
            <person name="Adriaenssens E.M."/>
            <person name="Foster-Nyarko E."/>
            <person name="Jarju S."/>
            <person name="Secka A."/>
            <person name="Antonio M."/>
            <person name="Oren A."/>
            <person name="Chaudhuri R.R."/>
            <person name="La Ragione R."/>
            <person name="Hildebrand F."/>
            <person name="Pallen M.J."/>
        </authorList>
    </citation>
    <scope>NUCLEOTIDE SEQUENCE</scope>
    <source>
        <strain evidence="3">ChiGjej1B1-13045</strain>
    </source>
</reference>
<feature type="region of interest" description="Disordered" evidence="1">
    <location>
        <begin position="163"/>
        <end position="199"/>
    </location>
</feature>
<proteinExistence type="predicted"/>
<feature type="compositionally biased region" description="Basic and acidic residues" evidence="1">
    <location>
        <begin position="1"/>
        <end position="25"/>
    </location>
</feature>
<evidence type="ECO:0000256" key="2">
    <source>
        <dbReference type="SAM" id="Phobius"/>
    </source>
</evidence>
<organism evidence="3 4">
    <name type="scientific">Candidatus Mediterraneibacter stercorigallinarum</name>
    <dbReference type="NCBI Taxonomy" id="2838686"/>
    <lineage>
        <taxon>Bacteria</taxon>
        <taxon>Bacillati</taxon>
        <taxon>Bacillota</taxon>
        <taxon>Clostridia</taxon>
        <taxon>Lachnospirales</taxon>
        <taxon>Lachnospiraceae</taxon>
        <taxon>Mediterraneibacter</taxon>
    </lineage>
</organism>
<dbReference type="Proteomes" id="UP000824017">
    <property type="component" value="Unassembled WGS sequence"/>
</dbReference>
<comment type="caution">
    <text evidence="3">The sequence shown here is derived from an EMBL/GenBank/DDBJ whole genome shotgun (WGS) entry which is preliminary data.</text>
</comment>
<feature type="transmembrane region" description="Helical" evidence="2">
    <location>
        <begin position="58"/>
        <end position="78"/>
    </location>
</feature>
<evidence type="ECO:0000256" key="1">
    <source>
        <dbReference type="SAM" id="MobiDB-lite"/>
    </source>
</evidence>
<evidence type="ECO:0000313" key="4">
    <source>
        <dbReference type="Proteomes" id="UP000824017"/>
    </source>
</evidence>